<feature type="domain" description="Macro" evidence="1">
    <location>
        <begin position="1"/>
        <end position="182"/>
    </location>
</feature>
<dbReference type="PROSITE" id="PS51154">
    <property type="entry name" value="MACRO"/>
    <property type="match status" value="1"/>
</dbReference>
<dbReference type="SUPFAM" id="SSF52949">
    <property type="entry name" value="Macro domain-like"/>
    <property type="match status" value="1"/>
</dbReference>
<dbReference type="NCBIfam" id="NF001664">
    <property type="entry name" value="PRK00431.1-6"/>
    <property type="match status" value="1"/>
</dbReference>
<dbReference type="EMBL" id="JBEPLV010000008">
    <property type="protein sequence ID" value="MET3549486.1"/>
    <property type="molecule type" value="Genomic_DNA"/>
</dbReference>
<dbReference type="Gene3D" id="3.40.220.10">
    <property type="entry name" value="Leucine Aminopeptidase, subunit E, domain 1"/>
    <property type="match status" value="1"/>
</dbReference>
<dbReference type="PANTHER" id="PTHR11106">
    <property type="entry name" value="GANGLIOSIDE INDUCED DIFFERENTIATION ASSOCIATED PROTEIN 2-RELATED"/>
    <property type="match status" value="1"/>
</dbReference>
<dbReference type="SMART" id="SM00506">
    <property type="entry name" value="A1pp"/>
    <property type="match status" value="1"/>
</dbReference>
<evidence type="ECO:0000313" key="2">
    <source>
        <dbReference type="EMBL" id="MET3549486.1"/>
    </source>
</evidence>
<comment type="caution">
    <text evidence="2">The sequence shown here is derived from an EMBL/GenBank/DDBJ whole genome shotgun (WGS) entry which is preliminary data.</text>
</comment>
<dbReference type="Proteomes" id="UP001549098">
    <property type="component" value="Unassembled WGS sequence"/>
</dbReference>
<proteinExistence type="predicted"/>
<reference evidence="2 3" key="1">
    <citation type="submission" date="2024-06" db="EMBL/GenBank/DDBJ databases">
        <title>Genomic Encyclopedia of Type Strains, Phase IV (KMG-IV): sequencing the most valuable type-strain genomes for metagenomic binning, comparative biology and taxonomic classification.</title>
        <authorList>
            <person name="Goeker M."/>
        </authorList>
    </citation>
    <scope>NUCLEOTIDE SEQUENCE [LARGE SCALE GENOMIC DNA]</scope>
    <source>
        <strain evidence="2 3">DSM 17253</strain>
    </source>
</reference>
<name>A0ABV2FCK5_9BACL</name>
<dbReference type="Pfam" id="PF01661">
    <property type="entry name" value="Macro"/>
    <property type="match status" value="1"/>
</dbReference>
<dbReference type="SUPFAM" id="SSF54427">
    <property type="entry name" value="NTF2-like"/>
    <property type="match status" value="1"/>
</dbReference>
<sequence>MARNFQSTVIEFIQGDITRAEVDGIVNAANSSLLGGGGVDGAIHRAGGSEILEECKKIRARQGGCPVGEAVITTAGRLPAKYVIHTVGPVWNGGQHEEEAKLHSCYIQSLALADQYELESVAFPNISTGIYGFPKALAAPIAIRAVKEFLSAHPQTSIKKVQFVCFDKENEEIYRKLLEQDAELLIRRYIEAYNAFDIEGMLSVLHPDVIFRNIVGNEVSVETKGLQSFRALAEKAAALFSTRHQTIFELREINGRIEADIDYTGVLASDLPDGVKAGDTIRLQGRSIFMIKDGKLSLIEDYS</sequence>
<keyword evidence="3" id="KW-1185">Reference proteome</keyword>
<dbReference type="InterPro" id="IPR037401">
    <property type="entry name" value="SnoaL-like"/>
</dbReference>
<dbReference type="Pfam" id="PF12680">
    <property type="entry name" value="SnoaL_2"/>
    <property type="match status" value="1"/>
</dbReference>
<dbReference type="InterPro" id="IPR032710">
    <property type="entry name" value="NTF2-like_dom_sf"/>
</dbReference>
<dbReference type="CDD" id="cd02908">
    <property type="entry name" value="Macro_OAADPr_deacetylase"/>
    <property type="match status" value="1"/>
</dbReference>
<evidence type="ECO:0000313" key="3">
    <source>
        <dbReference type="Proteomes" id="UP001549098"/>
    </source>
</evidence>
<organism evidence="2 3">
    <name type="scientific">Paenibacillus favisporus</name>
    <dbReference type="NCBI Taxonomy" id="221028"/>
    <lineage>
        <taxon>Bacteria</taxon>
        <taxon>Bacillati</taxon>
        <taxon>Bacillota</taxon>
        <taxon>Bacilli</taxon>
        <taxon>Bacillales</taxon>
        <taxon>Paenibacillaceae</taxon>
        <taxon>Paenibacillus</taxon>
    </lineage>
</organism>
<dbReference type="Gene3D" id="3.10.450.50">
    <property type="match status" value="1"/>
</dbReference>
<dbReference type="PANTHER" id="PTHR11106:SF27">
    <property type="entry name" value="MACRO DOMAIN-CONTAINING PROTEIN"/>
    <property type="match status" value="1"/>
</dbReference>
<accession>A0ABV2FCK5</accession>
<gene>
    <name evidence="2" type="ORF">ABID47_006123</name>
</gene>
<dbReference type="InterPro" id="IPR002589">
    <property type="entry name" value="Macro_dom"/>
</dbReference>
<protein>
    <submittedName>
        <fullName evidence="2">O-acetyl-ADP-ribose deacetylase (Regulator of RNase III)/ketosteroid isomerase-like protein</fullName>
    </submittedName>
</protein>
<dbReference type="InterPro" id="IPR043472">
    <property type="entry name" value="Macro_dom-like"/>
</dbReference>
<evidence type="ECO:0000259" key="1">
    <source>
        <dbReference type="PROSITE" id="PS51154"/>
    </source>
</evidence>